<accession>A0A8H7Q425</accession>
<keyword evidence="5" id="KW-1185">Reference proteome</keyword>
<evidence type="ECO:0000313" key="4">
    <source>
        <dbReference type="EMBL" id="KAG2184935.1"/>
    </source>
</evidence>
<dbReference type="AlphaFoldDB" id="A0A8H7Q425"/>
<sequence length="991" mass="113634">MNNQGDAQESNGGVENLRQFLQHENFVYGESDDMDIEINEFFNYNEVPGFREYQSLFDERKPEEWSSMNHLRKRDYIFHLLNDLEHSVQQVRLAAGKQLVYIAQGEFGDVEVLHCTGDDRVNHLKKIKDNNSLLQQCGALAIIYTVLRKACEEHDRQNNLSNLQDTNEEIGISLTIMFMLLETLRGGDSLFSDLEYTENLNPPLLVFLFGLMSQLREKNLKMFPVKKLLLVVWKAILASFGGQDDVDRIRTTIRKAFQLPAVKLNELQTKSSPQDLHTFAQEVVQKYPTYPGPSYPEHVEQPELIKPTAALSAMLGSNGNNQTNGSDVSKGHLGMGKIINIGQQSKRQSNALLGQNVQKEPFILPFSSWDMDVPKSIQEAGEMYSRHMYVSLATLQILKERERILRKSVLSNDEDGFEFILWFKEEMTDLESEDEDTTLTTDIKEAARRLNMKSIVPNLQNIIIVLLKLLLATVTANNGTSASNNNHYHENSPDRGGSSADGAETTHKIDADEIDAKRNKEITSKAVSAILLLLLRWTKLSRESSQHLEISHVLKYENVSQLLVDSGCLLLILKILGLQDMAVTLSEQSENQERNFFNYWSIQRRKRIHEDNVHEPIPDKPAMKYRHTNWRNMFWCINFLRIMQKLTKRKTHRIMLLVQYKSSVSYSQKIFKGIASNVGALHPQSTEKPGTLLGSKMEIKQVQFCMMAMAVVYVLISHLGNMRIITAIYLTCRPALREEWMTGLESESDVDESALQESNLRALIKAYHTRRYLPTIPPMQRRLESTNIVGNHMYDPTSSATGSSFLISSPLDDNEEVELDAAFMDNYEQWLEDEVYSMPSSPDVSATKSFTNDFLVSPSLSDSPIHQFYQDEERYAAARQINELYRSALDLEFNFDSTTKDNGWDAPVQIIRSYDPHPDDAHFDDDFEDSVNDPLSDIDWTALKEEELQARLLRIERQTIQRRLRTDDENDHKVLNAFEDLTIDNDEWDSL</sequence>
<dbReference type="Proteomes" id="UP000654370">
    <property type="component" value="Unassembled WGS sequence"/>
</dbReference>
<name>A0A8H7Q425_MORIS</name>
<dbReference type="GO" id="GO:0005829">
    <property type="term" value="C:cytosol"/>
    <property type="evidence" value="ECO:0007669"/>
    <property type="project" value="TreeGrafter"/>
</dbReference>
<dbReference type="InterPro" id="IPR012486">
    <property type="entry name" value="Far11/STRP_N"/>
</dbReference>
<dbReference type="SMART" id="SM01293">
    <property type="entry name" value="DUF3402"/>
    <property type="match status" value="1"/>
</dbReference>
<dbReference type="InterPro" id="IPR040185">
    <property type="entry name" value="Far11/STRP"/>
</dbReference>
<dbReference type="Pfam" id="PF11882">
    <property type="entry name" value="DUF3402"/>
    <property type="match status" value="2"/>
</dbReference>
<evidence type="ECO:0000256" key="1">
    <source>
        <dbReference type="SAM" id="MobiDB-lite"/>
    </source>
</evidence>
<reference evidence="4" key="1">
    <citation type="submission" date="2020-12" db="EMBL/GenBank/DDBJ databases">
        <title>Metabolic potential, ecology and presence of endohyphal bacteria is reflected in genomic diversity of Mucoromycotina.</title>
        <authorList>
            <person name="Muszewska A."/>
            <person name="Okrasinska A."/>
            <person name="Steczkiewicz K."/>
            <person name="Drgas O."/>
            <person name="Orlowska M."/>
            <person name="Perlinska-Lenart U."/>
            <person name="Aleksandrzak-Piekarczyk T."/>
            <person name="Szatraj K."/>
            <person name="Zielenkiewicz U."/>
            <person name="Pilsyk S."/>
            <person name="Malc E."/>
            <person name="Mieczkowski P."/>
            <person name="Kruszewska J.S."/>
            <person name="Biernat P."/>
            <person name="Pawlowska J."/>
        </authorList>
    </citation>
    <scope>NUCLEOTIDE SEQUENCE</scope>
    <source>
        <strain evidence="4">WA0000067209</strain>
    </source>
</reference>
<protein>
    <submittedName>
        <fullName evidence="4">Uncharacterized protein</fullName>
    </submittedName>
</protein>
<evidence type="ECO:0000313" key="5">
    <source>
        <dbReference type="Proteomes" id="UP000654370"/>
    </source>
</evidence>
<gene>
    <name evidence="4" type="ORF">INT43_000848</name>
</gene>
<feature type="domain" description="Far11/STRP C-terminal" evidence="3">
    <location>
        <begin position="374"/>
        <end position="827"/>
    </location>
</feature>
<dbReference type="InterPro" id="IPR021819">
    <property type="entry name" value="Far11/STRP_C"/>
</dbReference>
<dbReference type="GO" id="GO:0007010">
    <property type="term" value="P:cytoskeleton organization"/>
    <property type="evidence" value="ECO:0007669"/>
    <property type="project" value="TreeGrafter"/>
</dbReference>
<dbReference type="Pfam" id="PF07923">
    <property type="entry name" value="N1221"/>
    <property type="match status" value="1"/>
</dbReference>
<dbReference type="PANTHER" id="PTHR13239:SF4">
    <property type="entry name" value="AT25231P"/>
    <property type="match status" value="1"/>
</dbReference>
<evidence type="ECO:0000259" key="2">
    <source>
        <dbReference type="SMART" id="SM01292"/>
    </source>
</evidence>
<comment type="caution">
    <text evidence="4">The sequence shown here is derived from an EMBL/GenBank/DDBJ whole genome shotgun (WGS) entry which is preliminary data.</text>
</comment>
<feature type="domain" description="Far11/STRP N-terminal" evidence="2">
    <location>
        <begin position="21"/>
        <end position="301"/>
    </location>
</feature>
<evidence type="ECO:0000259" key="3">
    <source>
        <dbReference type="SMART" id="SM01293"/>
    </source>
</evidence>
<feature type="region of interest" description="Disordered" evidence="1">
    <location>
        <begin position="480"/>
        <end position="512"/>
    </location>
</feature>
<organism evidence="4 5">
    <name type="scientific">Mortierella isabellina</name>
    <name type="common">Filamentous fungus</name>
    <name type="synonym">Umbelopsis isabellina</name>
    <dbReference type="NCBI Taxonomy" id="91625"/>
    <lineage>
        <taxon>Eukaryota</taxon>
        <taxon>Fungi</taxon>
        <taxon>Fungi incertae sedis</taxon>
        <taxon>Mucoromycota</taxon>
        <taxon>Mucoromycotina</taxon>
        <taxon>Umbelopsidomycetes</taxon>
        <taxon>Umbelopsidales</taxon>
        <taxon>Umbelopsidaceae</taxon>
        <taxon>Umbelopsis</taxon>
    </lineage>
</organism>
<dbReference type="EMBL" id="JAEPQZ010000002">
    <property type="protein sequence ID" value="KAG2184935.1"/>
    <property type="molecule type" value="Genomic_DNA"/>
</dbReference>
<dbReference type="PANTHER" id="PTHR13239">
    <property type="entry name" value="PROTEIN REQUIRED FOR HYPHAL ANASTOMOSIS HAM-2"/>
    <property type="match status" value="1"/>
</dbReference>
<proteinExistence type="predicted"/>
<dbReference type="SMART" id="SM01292">
    <property type="entry name" value="N1221"/>
    <property type="match status" value="1"/>
</dbReference>
<dbReference type="OrthoDB" id="18234at2759"/>